<keyword evidence="1" id="KW-1133">Transmembrane helix</keyword>
<accession>A0ABU3WGL9</accession>
<gene>
    <name evidence="3" type="ORF">QR674_10145</name>
</gene>
<evidence type="ECO:0000259" key="2">
    <source>
        <dbReference type="Pfam" id="PF14341"/>
    </source>
</evidence>
<evidence type="ECO:0000313" key="4">
    <source>
        <dbReference type="Proteomes" id="UP001278188"/>
    </source>
</evidence>
<organism evidence="3 4">
    <name type="scientific">Acinetobacter chinensis</name>
    <dbReference type="NCBI Taxonomy" id="2004650"/>
    <lineage>
        <taxon>Bacteria</taxon>
        <taxon>Pseudomonadati</taxon>
        <taxon>Pseudomonadota</taxon>
        <taxon>Gammaproteobacteria</taxon>
        <taxon>Moraxellales</taxon>
        <taxon>Moraxellaceae</taxon>
        <taxon>Acinetobacter</taxon>
    </lineage>
</organism>
<dbReference type="EMBL" id="JASVDY010000003">
    <property type="protein sequence ID" value="MDV2469346.1"/>
    <property type="molecule type" value="Genomic_DNA"/>
</dbReference>
<protein>
    <submittedName>
        <fullName evidence="3">Pilus assembly PilX N-terminal domain-containing protein</fullName>
    </submittedName>
</protein>
<name>A0ABU3WGL9_9GAMM</name>
<dbReference type="Proteomes" id="UP001278188">
    <property type="component" value="Unassembled WGS sequence"/>
</dbReference>
<sequence>MKQQTVRNFHGGNGQRGATLIVVLMILLIITVVGVMAIRVAIVSLGVATNSQVDQLNFQSSDTPLVLLSHTDPSTLTSFGNAIGASLRESESNPGGEYIFCYKPTSTTVKFAQTVDAALIKAGDDNDANKESGIADGFCTVDADFGSNRAAVVTQVAVSIPTDASTDDPGANLPRDINLSEGAQLPKSMTSTQRVRVTTTAMLPGYSPTSTSTIQENCLSVAHAKISDNLSEELKDKETLADCLKTNKVPYSVQVQEFNYLNRLTEVQAPGG</sequence>
<evidence type="ECO:0000256" key="1">
    <source>
        <dbReference type="SAM" id="Phobius"/>
    </source>
</evidence>
<dbReference type="InterPro" id="IPR025746">
    <property type="entry name" value="PilX_N_dom"/>
</dbReference>
<evidence type="ECO:0000313" key="3">
    <source>
        <dbReference type="EMBL" id="MDV2469346.1"/>
    </source>
</evidence>
<feature type="domain" description="Type 4 fimbrial biogenesis protein PilX N-terminal" evidence="2">
    <location>
        <begin position="16"/>
        <end position="61"/>
    </location>
</feature>
<proteinExistence type="predicted"/>
<reference evidence="3 4" key="1">
    <citation type="submission" date="2023-06" db="EMBL/GenBank/DDBJ databases">
        <title>Genomic Analysis of Acinetobacter Strains Recovered from South Australian Aquatic Samples provides Insights into the Circulation of Antibiotic Resistance determinants in the Environment.</title>
        <authorList>
            <person name="Tobin L."/>
            <person name="Jarocki V.M."/>
            <person name="Kenyon J."/>
            <person name="Drigo B."/>
            <person name="Donner E."/>
            <person name="Djordjevic S.P."/>
            <person name="Hamidian M."/>
        </authorList>
    </citation>
    <scope>NUCLEOTIDE SEQUENCE [LARGE SCALE GENOMIC DNA]</scope>
    <source>
        <strain evidence="3 4">SAAc652</strain>
    </source>
</reference>
<comment type="caution">
    <text evidence="3">The sequence shown here is derived from an EMBL/GenBank/DDBJ whole genome shotgun (WGS) entry which is preliminary data.</text>
</comment>
<dbReference type="RefSeq" id="WP_317084009.1">
    <property type="nucleotide sequence ID" value="NZ_JASVDY010000003.1"/>
</dbReference>
<dbReference type="Pfam" id="PF14341">
    <property type="entry name" value="PilX_N"/>
    <property type="match status" value="1"/>
</dbReference>
<keyword evidence="1" id="KW-0472">Membrane</keyword>
<keyword evidence="4" id="KW-1185">Reference proteome</keyword>
<feature type="transmembrane region" description="Helical" evidence="1">
    <location>
        <begin position="20"/>
        <end position="42"/>
    </location>
</feature>
<keyword evidence="1" id="KW-0812">Transmembrane</keyword>